<dbReference type="PANTHER" id="PTHR43674:SF2">
    <property type="entry name" value="BETA-UREIDOPROPIONASE"/>
    <property type="match status" value="1"/>
</dbReference>
<keyword evidence="3" id="KW-0732">Signal</keyword>
<name>A0ABT6F4F5_9BACT</name>
<evidence type="ECO:0000256" key="3">
    <source>
        <dbReference type="SAM" id="SignalP"/>
    </source>
</evidence>
<dbReference type="RefSeq" id="WP_277858803.1">
    <property type="nucleotide sequence ID" value="NZ_JARRAG010000001.1"/>
</dbReference>
<dbReference type="Proteomes" id="UP001216907">
    <property type="component" value="Unassembled WGS sequence"/>
</dbReference>
<dbReference type="Gene3D" id="2.60.120.260">
    <property type="entry name" value="Galactose-binding domain-like"/>
    <property type="match status" value="1"/>
</dbReference>
<dbReference type="PANTHER" id="PTHR43674">
    <property type="entry name" value="NITRILASE C965.09-RELATED"/>
    <property type="match status" value="1"/>
</dbReference>
<dbReference type="InterPro" id="IPR050345">
    <property type="entry name" value="Aliph_Amidase/BUP"/>
</dbReference>
<comment type="caution">
    <text evidence="5">The sequence shown here is derived from an EMBL/GenBank/DDBJ whole genome shotgun (WGS) entry which is preliminary data.</text>
</comment>
<feature type="region of interest" description="Disordered" evidence="2">
    <location>
        <begin position="28"/>
        <end position="48"/>
    </location>
</feature>
<evidence type="ECO:0000259" key="4">
    <source>
        <dbReference type="PROSITE" id="PS50263"/>
    </source>
</evidence>
<sequence length="463" mass="50244">MRAKVIGRGRGVLLVAAVVGACLAVAPGTGATAEPPGDGGWSTGAPRDEIRPEFAREPGEEPGGRPALVIRAGGREGVDGYWTKTFPVVGGRHYRFDARFRARGVERPRRSVVAEIRWQDADGRAVPLDEPAVSGYLRGATPMAETEFPASRPADASGWAEVVETYLAPSRATRAVVQLHLRWARDGEVRWREATLSETTAPAPRTVRLAAVHFKPSGGRTPEDNRRMYAPLVAEAARRKADLVVLGETLTYPGLGLKYHEAAEPVPGPSTEYFGRLAKEHGLYLVPGLLERDGNLVYNVAVLIGPDGALIGKYRKTCLPRGEVDGGITPGSDYPVFSTRFGKVGLMVCYDGFFPEVARELTNRGAEVIAWPVWGCNPLLARARACENHVYLVSSTYEDVSTNWMISGVFDHSGEVIAQAKDWGSIAVAEVDLDRRLKWVSLGDFKAEIPRHRPVAAVGESDE</sequence>
<dbReference type="Gene3D" id="3.60.110.10">
    <property type="entry name" value="Carbon-nitrogen hydrolase"/>
    <property type="match status" value="1"/>
</dbReference>
<keyword evidence="6" id="KW-1185">Reference proteome</keyword>
<evidence type="ECO:0000313" key="6">
    <source>
        <dbReference type="Proteomes" id="UP001216907"/>
    </source>
</evidence>
<dbReference type="EMBL" id="JARRAG010000001">
    <property type="protein sequence ID" value="MDG3002439.1"/>
    <property type="molecule type" value="Genomic_DNA"/>
</dbReference>
<evidence type="ECO:0000256" key="1">
    <source>
        <dbReference type="ARBA" id="ARBA00022801"/>
    </source>
</evidence>
<evidence type="ECO:0000313" key="5">
    <source>
        <dbReference type="EMBL" id="MDG3002439.1"/>
    </source>
</evidence>
<gene>
    <name evidence="5" type="ORF">PZE19_01455</name>
</gene>
<evidence type="ECO:0000256" key="2">
    <source>
        <dbReference type="SAM" id="MobiDB-lite"/>
    </source>
</evidence>
<dbReference type="InterPro" id="IPR036526">
    <property type="entry name" value="C-N_Hydrolase_sf"/>
</dbReference>
<organism evidence="5 6">
    <name type="scientific">Paludisphaera mucosa</name>
    <dbReference type="NCBI Taxonomy" id="3030827"/>
    <lineage>
        <taxon>Bacteria</taxon>
        <taxon>Pseudomonadati</taxon>
        <taxon>Planctomycetota</taxon>
        <taxon>Planctomycetia</taxon>
        <taxon>Isosphaerales</taxon>
        <taxon>Isosphaeraceae</taxon>
        <taxon>Paludisphaera</taxon>
    </lineage>
</organism>
<keyword evidence="1 5" id="KW-0378">Hydrolase</keyword>
<accession>A0ABT6F4F5</accession>
<feature type="signal peptide" evidence="3">
    <location>
        <begin position="1"/>
        <end position="24"/>
    </location>
</feature>
<dbReference type="Pfam" id="PF00795">
    <property type="entry name" value="CN_hydrolase"/>
    <property type="match status" value="1"/>
</dbReference>
<dbReference type="InterPro" id="IPR003010">
    <property type="entry name" value="C-N_Hydrolase"/>
</dbReference>
<dbReference type="SUPFAM" id="SSF56317">
    <property type="entry name" value="Carbon-nitrogen hydrolase"/>
    <property type="match status" value="1"/>
</dbReference>
<feature type="domain" description="CN hydrolase" evidence="4">
    <location>
        <begin position="207"/>
        <end position="433"/>
    </location>
</feature>
<reference evidence="5 6" key="1">
    <citation type="submission" date="2023-03" db="EMBL/GenBank/DDBJ databases">
        <title>Paludisphaera mucosa sp. nov. a novel planctomycete from northern fen.</title>
        <authorList>
            <person name="Ivanova A."/>
        </authorList>
    </citation>
    <scope>NUCLEOTIDE SEQUENCE [LARGE SCALE GENOMIC DNA]</scope>
    <source>
        <strain evidence="5 6">Pla2</strain>
    </source>
</reference>
<dbReference type="PROSITE" id="PS50263">
    <property type="entry name" value="CN_HYDROLASE"/>
    <property type="match status" value="1"/>
</dbReference>
<dbReference type="GO" id="GO:0016787">
    <property type="term" value="F:hydrolase activity"/>
    <property type="evidence" value="ECO:0007669"/>
    <property type="project" value="UniProtKB-KW"/>
</dbReference>
<dbReference type="PROSITE" id="PS51257">
    <property type="entry name" value="PROKAR_LIPOPROTEIN"/>
    <property type="match status" value="1"/>
</dbReference>
<protein>
    <submittedName>
        <fullName evidence="5">Carbon-nitrogen hydrolase family protein</fullName>
    </submittedName>
</protein>
<dbReference type="CDD" id="cd07197">
    <property type="entry name" value="nitrilase"/>
    <property type="match status" value="1"/>
</dbReference>
<feature type="chain" id="PRO_5046351209" evidence="3">
    <location>
        <begin position="25"/>
        <end position="463"/>
    </location>
</feature>
<proteinExistence type="predicted"/>